<keyword evidence="1" id="KW-0812">Transmembrane</keyword>
<evidence type="ECO:0000256" key="1">
    <source>
        <dbReference type="SAM" id="Phobius"/>
    </source>
</evidence>
<sequence>MGKIIDFFWHKVAMLAMMFYYSIFFTTICLPLMWWHYRIQTTNYYILSVFTLFLGGFVFNIILTKINPIKVEDIREGLPKSFVIKIFVGKFVLYLVSGYAIDVLTENVFLSIYFLMFLMSGGYLWFCILRGYILARNNNKDCELNSSITWQGKVLLFSVPISLLIGYLILL</sequence>
<accession>A0A9X3WL76</accession>
<reference evidence="2" key="1">
    <citation type="submission" date="2022-06" db="EMBL/GenBank/DDBJ databases">
        <title>Aquibacillus sp. a new bacterium isolated from soil saline samples.</title>
        <authorList>
            <person name="Galisteo C."/>
            <person name="De La Haba R."/>
            <person name="Sanchez-Porro C."/>
            <person name="Ventosa A."/>
        </authorList>
    </citation>
    <scope>NUCLEOTIDE SEQUENCE</scope>
    <source>
        <strain evidence="2">JCM 12387</strain>
    </source>
</reference>
<dbReference type="AlphaFoldDB" id="A0A9X3WL76"/>
<evidence type="ECO:0000313" key="2">
    <source>
        <dbReference type="EMBL" id="MDC3419329.1"/>
    </source>
</evidence>
<evidence type="ECO:0000313" key="3">
    <source>
        <dbReference type="Proteomes" id="UP001145072"/>
    </source>
</evidence>
<keyword evidence="1" id="KW-1133">Transmembrane helix</keyword>
<dbReference type="RefSeq" id="WP_259870305.1">
    <property type="nucleotide sequence ID" value="NZ_JAMQJZ010000002.1"/>
</dbReference>
<comment type="caution">
    <text evidence="2">The sequence shown here is derived from an EMBL/GenBank/DDBJ whole genome shotgun (WGS) entry which is preliminary data.</text>
</comment>
<organism evidence="2 3">
    <name type="scientific">Aquibacillus koreensis</name>
    <dbReference type="NCBI Taxonomy" id="279446"/>
    <lineage>
        <taxon>Bacteria</taxon>
        <taxon>Bacillati</taxon>
        <taxon>Bacillota</taxon>
        <taxon>Bacilli</taxon>
        <taxon>Bacillales</taxon>
        <taxon>Bacillaceae</taxon>
        <taxon>Aquibacillus</taxon>
    </lineage>
</organism>
<name>A0A9X3WL76_9BACI</name>
<feature type="transmembrane region" description="Helical" evidence="1">
    <location>
        <begin position="43"/>
        <end position="62"/>
    </location>
</feature>
<feature type="transmembrane region" description="Helical" evidence="1">
    <location>
        <begin position="113"/>
        <end position="133"/>
    </location>
</feature>
<dbReference type="Proteomes" id="UP001145072">
    <property type="component" value="Unassembled WGS sequence"/>
</dbReference>
<feature type="transmembrane region" description="Helical" evidence="1">
    <location>
        <begin position="154"/>
        <end position="170"/>
    </location>
</feature>
<keyword evidence="3" id="KW-1185">Reference proteome</keyword>
<protein>
    <submittedName>
        <fullName evidence="2">Uncharacterized protein</fullName>
    </submittedName>
</protein>
<keyword evidence="1" id="KW-0472">Membrane</keyword>
<proteinExistence type="predicted"/>
<gene>
    <name evidence="2" type="ORF">NC661_02995</name>
</gene>
<feature type="transmembrane region" description="Helical" evidence="1">
    <location>
        <begin position="12"/>
        <end position="37"/>
    </location>
</feature>
<feature type="transmembrane region" description="Helical" evidence="1">
    <location>
        <begin position="82"/>
        <end position="101"/>
    </location>
</feature>
<dbReference type="EMBL" id="JAMQJZ010000002">
    <property type="protein sequence ID" value="MDC3419329.1"/>
    <property type="molecule type" value="Genomic_DNA"/>
</dbReference>